<evidence type="ECO:0000256" key="12">
    <source>
        <dbReference type="SAM" id="MobiDB-lite"/>
    </source>
</evidence>
<keyword evidence="9" id="KW-0804">Transcription</keyword>
<keyword evidence="5 11" id="KW-0863">Zinc-finger</keyword>
<protein>
    <recommendedName>
        <fullName evidence="13">C2H2-type domain-containing protein</fullName>
    </recommendedName>
</protein>
<dbReference type="Pfam" id="PF00096">
    <property type="entry name" value="zf-C2H2"/>
    <property type="match status" value="2"/>
</dbReference>
<gene>
    <name evidence="14" type="ORF">NMOB1V02_LOCUS5670</name>
</gene>
<dbReference type="InterPro" id="IPR036236">
    <property type="entry name" value="Znf_C2H2_sf"/>
</dbReference>
<dbReference type="AlphaFoldDB" id="A0A7R9BM90"/>
<evidence type="ECO:0000256" key="3">
    <source>
        <dbReference type="ARBA" id="ARBA00022723"/>
    </source>
</evidence>
<keyword evidence="15" id="KW-1185">Reference proteome</keyword>
<accession>A0A7R9BM90</accession>
<dbReference type="Gene3D" id="3.30.160.60">
    <property type="entry name" value="Classic Zinc Finger"/>
    <property type="match status" value="3"/>
</dbReference>
<dbReference type="EMBL" id="OA883107">
    <property type="protein sequence ID" value="CAD7277953.1"/>
    <property type="molecule type" value="Genomic_DNA"/>
</dbReference>
<dbReference type="EMBL" id="CAJPEX010001070">
    <property type="protein sequence ID" value="CAG0918105.1"/>
    <property type="molecule type" value="Genomic_DNA"/>
</dbReference>
<dbReference type="FunFam" id="3.30.160.60:FF:000931">
    <property type="entry name" value="zinc finger protein 697"/>
    <property type="match status" value="1"/>
</dbReference>
<evidence type="ECO:0000256" key="2">
    <source>
        <dbReference type="ARBA" id="ARBA00006991"/>
    </source>
</evidence>
<feature type="compositionally biased region" description="Gly residues" evidence="12">
    <location>
        <begin position="332"/>
        <end position="348"/>
    </location>
</feature>
<evidence type="ECO:0000313" key="15">
    <source>
        <dbReference type="Proteomes" id="UP000678499"/>
    </source>
</evidence>
<dbReference type="GO" id="GO:0005634">
    <property type="term" value="C:nucleus"/>
    <property type="evidence" value="ECO:0007669"/>
    <property type="project" value="UniProtKB-SubCell"/>
</dbReference>
<feature type="region of interest" description="Disordered" evidence="12">
    <location>
        <begin position="146"/>
        <end position="348"/>
    </location>
</feature>
<feature type="compositionally biased region" description="Low complexity" evidence="12">
    <location>
        <begin position="300"/>
        <end position="312"/>
    </location>
</feature>
<dbReference type="InterPro" id="IPR050331">
    <property type="entry name" value="Zinc_finger"/>
</dbReference>
<evidence type="ECO:0000313" key="14">
    <source>
        <dbReference type="EMBL" id="CAD7277953.1"/>
    </source>
</evidence>
<keyword evidence="4" id="KW-0677">Repeat</keyword>
<evidence type="ECO:0000256" key="10">
    <source>
        <dbReference type="ARBA" id="ARBA00023242"/>
    </source>
</evidence>
<evidence type="ECO:0000256" key="5">
    <source>
        <dbReference type="ARBA" id="ARBA00022771"/>
    </source>
</evidence>
<feature type="region of interest" description="Disordered" evidence="12">
    <location>
        <begin position="401"/>
        <end position="448"/>
    </location>
</feature>
<proteinExistence type="inferred from homology"/>
<keyword evidence="10" id="KW-0539">Nucleus</keyword>
<feature type="compositionally biased region" description="Low complexity" evidence="12">
    <location>
        <begin position="163"/>
        <end position="180"/>
    </location>
</feature>
<reference evidence="14" key="1">
    <citation type="submission" date="2020-11" db="EMBL/GenBank/DDBJ databases">
        <authorList>
            <person name="Tran Van P."/>
        </authorList>
    </citation>
    <scope>NUCLEOTIDE SEQUENCE</scope>
</reference>
<dbReference type="SUPFAM" id="SSF57667">
    <property type="entry name" value="beta-beta-alpha zinc fingers"/>
    <property type="match status" value="2"/>
</dbReference>
<evidence type="ECO:0000256" key="4">
    <source>
        <dbReference type="ARBA" id="ARBA00022737"/>
    </source>
</evidence>
<dbReference type="SMART" id="SM00355">
    <property type="entry name" value="ZnF_C2H2"/>
    <property type="match status" value="3"/>
</dbReference>
<evidence type="ECO:0000256" key="6">
    <source>
        <dbReference type="ARBA" id="ARBA00022833"/>
    </source>
</evidence>
<evidence type="ECO:0000256" key="9">
    <source>
        <dbReference type="ARBA" id="ARBA00023163"/>
    </source>
</evidence>
<name>A0A7R9BM90_9CRUS</name>
<dbReference type="PANTHER" id="PTHR16515">
    <property type="entry name" value="PR DOMAIN ZINC FINGER PROTEIN"/>
    <property type="match status" value="1"/>
</dbReference>
<dbReference type="GO" id="GO:0003677">
    <property type="term" value="F:DNA binding"/>
    <property type="evidence" value="ECO:0007669"/>
    <property type="project" value="UniProtKB-KW"/>
</dbReference>
<dbReference type="FunFam" id="3.30.160.60:FF:001289">
    <property type="entry name" value="Zinc finger protein 574"/>
    <property type="match status" value="1"/>
</dbReference>
<feature type="domain" description="C2H2-type" evidence="13">
    <location>
        <begin position="51"/>
        <end position="78"/>
    </location>
</feature>
<dbReference type="GO" id="GO:0008270">
    <property type="term" value="F:zinc ion binding"/>
    <property type="evidence" value="ECO:0007669"/>
    <property type="project" value="UniProtKB-KW"/>
</dbReference>
<feature type="domain" description="C2H2-type" evidence="13">
    <location>
        <begin position="79"/>
        <end position="106"/>
    </location>
</feature>
<comment type="subcellular location">
    <subcellularLocation>
        <location evidence="1">Nucleus</location>
    </subcellularLocation>
</comment>
<dbReference type="InterPro" id="IPR013087">
    <property type="entry name" value="Znf_C2H2_type"/>
</dbReference>
<evidence type="ECO:0000256" key="1">
    <source>
        <dbReference type="ARBA" id="ARBA00004123"/>
    </source>
</evidence>
<feature type="compositionally biased region" description="Pro residues" evidence="12">
    <location>
        <begin position="290"/>
        <end position="299"/>
    </location>
</feature>
<keyword evidence="6" id="KW-0862">Zinc</keyword>
<dbReference type="PROSITE" id="PS00028">
    <property type="entry name" value="ZINC_FINGER_C2H2_1"/>
    <property type="match status" value="3"/>
</dbReference>
<evidence type="ECO:0000256" key="7">
    <source>
        <dbReference type="ARBA" id="ARBA00023015"/>
    </source>
</evidence>
<dbReference type="Proteomes" id="UP000678499">
    <property type="component" value="Unassembled WGS sequence"/>
</dbReference>
<keyword evidence="8" id="KW-0238">DNA-binding</keyword>
<evidence type="ECO:0000259" key="13">
    <source>
        <dbReference type="PROSITE" id="PS50157"/>
    </source>
</evidence>
<feature type="compositionally biased region" description="Basic residues" evidence="12">
    <location>
        <begin position="412"/>
        <end position="435"/>
    </location>
</feature>
<keyword evidence="7" id="KW-0805">Transcription regulation</keyword>
<keyword evidence="3" id="KW-0479">Metal-binding</keyword>
<comment type="similarity">
    <text evidence="2">Belongs to the krueppel C2H2-type zinc-finger protein family.</text>
</comment>
<sequence>MVERTVRWDVANGRKSRSDRESNVFLCRRYLTLVSFSFCVFVKNKKGEKPYECGTCGRRFAVSNHLRYHERAHTGEKPFRCSVCAKGFTSNFNLKYHEQIHAGIKPHSCDFCGKKYRSKAGLTGHQMKKGHHERFQSMMRDGYFLDGHGPSFSNGEMKSDQDPSASSAPSPASAGEGPSGLQSQVWWESDAEETRPGTTADADVCHPSNEHVWASEPEKRRTNEQQQQQQQLNPELPPSSSSSSSSSSVVPGRGPPLSRGPPMDMFGPVNLKNDGLLNEVHHLHNAPGLQPTPQPPPASSTPASTSSSSSSSEIVSRSNGDNVGGKEDDDIGVGGGGGGGPGGIGGVGGYMPSPSPMYPMMNIRSAAPMFAPPPQPGFLSYPAQQAYQVQFEQQQRFFMGRSPVPSPGHLGGGHHHPLTHHPLHHHHQPPLHQHHQLQYADRKPDEPQ</sequence>
<dbReference type="PROSITE" id="PS50157">
    <property type="entry name" value="ZINC_FINGER_C2H2_2"/>
    <property type="match status" value="3"/>
</dbReference>
<dbReference type="GO" id="GO:0006357">
    <property type="term" value="P:regulation of transcription by RNA polymerase II"/>
    <property type="evidence" value="ECO:0007669"/>
    <property type="project" value="UniProtKB-ARBA"/>
</dbReference>
<feature type="domain" description="C2H2-type" evidence="13">
    <location>
        <begin position="107"/>
        <end position="137"/>
    </location>
</feature>
<evidence type="ECO:0000256" key="11">
    <source>
        <dbReference type="PROSITE-ProRule" id="PRU00042"/>
    </source>
</evidence>
<feature type="compositionally biased region" description="Low complexity" evidence="12">
    <location>
        <begin position="224"/>
        <end position="262"/>
    </location>
</feature>
<organism evidence="14">
    <name type="scientific">Notodromas monacha</name>
    <dbReference type="NCBI Taxonomy" id="399045"/>
    <lineage>
        <taxon>Eukaryota</taxon>
        <taxon>Metazoa</taxon>
        <taxon>Ecdysozoa</taxon>
        <taxon>Arthropoda</taxon>
        <taxon>Crustacea</taxon>
        <taxon>Oligostraca</taxon>
        <taxon>Ostracoda</taxon>
        <taxon>Podocopa</taxon>
        <taxon>Podocopida</taxon>
        <taxon>Cypridocopina</taxon>
        <taxon>Cypridoidea</taxon>
        <taxon>Cyprididae</taxon>
        <taxon>Notodromas</taxon>
    </lineage>
</organism>
<dbReference type="PANTHER" id="PTHR16515:SF49">
    <property type="entry name" value="GASTRULA ZINC FINGER PROTEIN XLCGF49.1-LIKE-RELATED"/>
    <property type="match status" value="1"/>
</dbReference>
<evidence type="ECO:0000256" key="8">
    <source>
        <dbReference type="ARBA" id="ARBA00023125"/>
    </source>
</evidence>
<dbReference type="OrthoDB" id="6330646at2759"/>